<comment type="caution">
    <text evidence="1">The sequence shown here is derived from an EMBL/GenBank/DDBJ whole genome shotgun (WGS) entry which is preliminary data.</text>
</comment>
<evidence type="ECO:0000313" key="1">
    <source>
        <dbReference type="EMBL" id="PHD66158.1"/>
    </source>
</evidence>
<protein>
    <submittedName>
        <fullName evidence="1">Uncharacterized protein</fullName>
    </submittedName>
</protein>
<sequence length="66" mass="7490">MNIEINLILLQIKEQLGKANCSKQGCHTRCIYSINEILSFIQAERSRLLTCRCINSYPVSSKLMTG</sequence>
<proteinExistence type="predicted"/>
<dbReference type="EMBL" id="NUSQ01000109">
    <property type="protein sequence ID" value="PHD66158.1"/>
    <property type="molecule type" value="Genomic_DNA"/>
</dbReference>
<gene>
    <name evidence="1" type="ORF">COF40_21830</name>
</gene>
<name>A0A2B5Y1H3_9BACI</name>
<evidence type="ECO:0000313" key="2">
    <source>
        <dbReference type="Proteomes" id="UP000225997"/>
    </source>
</evidence>
<dbReference type="AlphaFoldDB" id="A0A2B5Y1H3"/>
<organism evidence="1 2">
    <name type="scientific">Bacillus toyonensis</name>
    <dbReference type="NCBI Taxonomy" id="155322"/>
    <lineage>
        <taxon>Bacteria</taxon>
        <taxon>Bacillati</taxon>
        <taxon>Bacillota</taxon>
        <taxon>Bacilli</taxon>
        <taxon>Bacillales</taxon>
        <taxon>Bacillaceae</taxon>
        <taxon>Bacillus</taxon>
        <taxon>Bacillus cereus group</taxon>
    </lineage>
</organism>
<reference evidence="1 2" key="1">
    <citation type="submission" date="2017-09" db="EMBL/GenBank/DDBJ databases">
        <title>Large-scale bioinformatics analysis of Bacillus genomes uncovers conserved roles of natural products in bacterial physiology.</title>
        <authorList>
            <consortium name="Agbiome Team Llc"/>
            <person name="Bleich R.M."/>
            <person name="Grubbs K.J."/>
            <person name="Santa Maria K.C."/>
            <person name="Allen S.E."/>
            <person name="Farag S."/>
            <person name="Shank E.A."/>
            <person name="Bowers A."/>
        </authorList>
    </citation>
    <scope>NUCLEOTIDE SEQUENCE [LARGE SCALE GENOMIC DNA]</scope>
    <source>
        <strain evidence="1 2">AFS044250</strain>
    </source>
</reference>
<accession>A0A2B5Y1H3</accession>
<dbReference type="Proteomes" id="UP000225997">
    <property type="component" value="Unassembled WGS sequence"/>
</dbReference>